<dbReference type="KEGG" id="xdo:XDD1_3748"/>
<evidence type="ECO:0000313" key="3">
    <source>
        <dbReference type="Proteomes" id="UP000032721"/>
    </source>
</evidence>
<dbReference type="AlphaFoldDB" id="A0A068QWT2"/>
<evidence type="ECO:0000256" key="1">
    <source>
        <dbReference type="SAM" id="MobiDB-lite"/>
    </source>
</evidence>
<gene>
    <name evidence="2" type="ORF">XDD1_3748</name>
</gene>
<dbReference type="EMBL" id="FO704550">
    <property type="protein sequence ID" value="CDG19433.1"/>
    <property type="molecule type" value="Genomic_DNA"/>
</dbReference>
<accession>A0A068QWT2</accession>
<dbReference type="HOGENOM" id="CLU_2497130_0_0_6"/>
<sequence length="86" mass="9032">MGPVRQIRRPQLVLDTGDPAVGGAGLGDARHPAHRAGSGGGLPARRPGPAYRDRQNVPRQQYPAGQAAGQQNPDGLPLQDPQGRRV</sequence>
<name>A0A068QWT2_9GAMM</name>
<proteinExistence type="predicted"/>
<reference evidence="2 3" key="1">
    <citation type="submission" date="2013-07" db="EMBL/GenBank/DDBJ databases">
        <authorList>
            <person name="Genoscope - CEA"/>
        </authorList>
    </citation>
    <scope>NUCLEOTIDE SEQUENCE [LARGE SCALE GENOMIC DNA]</scope>
    <source>
        <strain evidence="3">FRM16 / DSM 17909</strain>
    </source>
</reference>
<evidence type="ECO:0000313" key="2">
    <source>
        <dbReference type="EMBL" id="CDG19433.1"/>
    </source>
</evidence>
<protein>
    <submittedName>
        <fullName evidence="2">Uncharacterized protein</fullName>
    </submittedName>
</protein>
<feature type="compositionally biased region" description="Low complexity" evidence="1">
    <location>
        <begin position="58"/>
        <end position="75"/>
    </location>
</feature>
<organism evidence="2 3">
    <name type="scientific">Xenorhabdus doucetiae</name>
    <dbReference type="NCBI Taxonomy" id="351671"/>
    <lineage>
        <taxon>Bacteria</taxon>
        <taxon>Pseudomonadati</taxon>
        <taxon>Pseudomonadota</taxon>
        <taxon>Gammaproteobacteria</taxon>
        <taxon>Enterobacterales</taxon>
        <taxon>Morganellaceae</taxon>
        <taxon>Xenorhabdus</taxon>
    </lineage>
</organism>
<dbReference type="Proteomes" id="UP000032721">
    <property type="component" value="Chromosome"/>
</dbReference>
<feature type="region of interest" description="Disordered" evidence="1">
    <location>
        <begin position="1"/>
        <end position="86"/>
    </location>
</feature>